<keyword evidence="5 8" id="KW-0472">Membrane</keyword>
<dbReference type="InterPro" id="IPR000832">
    <property type="entry name" value="GPCR_2_secretin-like"/>
</dbReference>
<evidence type="ECO:0000256" key="6">
    <source>
        <dbReference type="ARBA" id="ARBA00023157"/>
    </source>
</evidence>
<accession>A0A8X6FWD4</accession>
<feature type="compositionally biased region" description="Polar residues" evidence="7">
    <location>
        <begin position="728"/>
        <end position="738"/>
    </location>
</feature>
<dbReference type="OrthoDB" id="26203at2759"/>
<dbReference type="CDD" id="cd15441">
    <property type="entry name" value="7tmB2_CELSR_Adhesion_IV"/>
    <property type="match status" value="1"/>
</dbReference>
<dbReference type="Proteomes" id="UP000887116">
    <property type="component" value="Unassembled WGS sequence"/>
</dbReference>
<keyword evidence="12" id="KW-1185">Reference proteome</keyword>
<dbReference type="Pfam" id="PF01825">
    <property type="entry name" value="GPS"/>
    <property type="match status" value="1"/>
</dbReference>
<organism evidence="11 12">
    <name type="scientific">Trichonephila clavata</name>
    <name type="common">Joro spider</name>
    <name type="synonym">Nephila clavata</name>
    <dbReference type="NCBI Taxonomy" id="2740835"/>
    <lineage>
        <taxon>Eukaryota</taxon>
        <taxon>Metazoa</taxon>
        <taxon>Ecdysozoa</taxon>
        <taxon>Arthropoda</taxon>
        <taxon>Chelicerata</taxon>
        <taxon>Arachnida</taxon>
        <taxon>Araneae</taxon>
        <taxon>Araneomorphae</taxon>
        <taxon>Entelegynae</taxon>
        <taxon>Araneoidea</taxon>
        <taxon>Nephilidae</taxon>
        <taxon>Trichonephila</taxon>
    </lineage>
</organism>
<dbReference type="PRINTS" id="PR00249">
    <property type="entry name" value="GPCRSECRETIN"/>
</dbReference>
<keyword evidence="6" id="KW-1015">Disulfide bond</keyword>
<feature type="domain" description="GAIN-B" evidence="9">
    <location>
        <begin position="218"/>
        <end position="399"/>
    </location>
</feature>
<evidence type="ECO:0000256" key="4">
    <source>
        <dbReference type="ARBA" id="ARBA00022989"/>
    </source>
</evidence>
<proteinExistence type="predicted"/>
<dbReference type="AlphaFoldDB" id="A0A8X6FWD4"/>
<dbReference type="PROSITE" id="PS50221">
    <property type="entry name" value="GAIN_B"/>
    <property type="match status" value="1"/>
</dbReference>
<evidence type="ECO:0000256" key="5">
    <source>
        <dbReference type="ARBA" id="ARBA00023136"/>
    </source>
</evidence>
<dbReference type="GO" id="GO:0007189">
    <property type="term" value="P:adenylate cyclase-activating G protein-coupled receptor signaling pathway"/>
    <property type="evidence" value="ECO:0007669"/>
    <property type="project" value="TreeGrafter"/>
</dbReference>
<evidence type="ECO:0000259" key="9">
    <source>
        <dbReference type="PROSITE" id="PS50221"/>
    </source>
</evidence>
<keyword evidence="4 8" id="KW-1133">Transmembrane helix</keyword>
<feature type="transmembrane region" description="Helical" evidence="8">
    <location>
        <begin position="477"/>
        <end position="495"/>
    </location>
</feature>
<keyword evidence="3 8" id="KW-0812">Transmembrane</keyword>
<dbReference type="GO" id="GO:0007166">
    <property type="term" value="P:cell surface receptor signaling pathway"/>
    <property type="evidence" value="ECO:0007669"/>
    <property type="project" value="InterPro"/>
</dbReference>
<evidence type="ECO:0000256" key="1">
    <source>
        <dbReference type="ARBA" id="ARBA00004651"/>
    </source>
</evidence>
<dbReference type="GO" id="GO:0004930">
    <property type="term" value="F:G protein-coupled receptor activity"/>
    <property type="evidence" value="ECO:0007669"/>
    <property type="project" value="InterPro"/>
</dbReference>
<evidence type="ECO:0000256" key="3">
    <source>
        <dbReference type="ARBA" id="ARBA00022692"/>
    </source>
</evidence>
<keyword evidence="2" id="KW-1003">Cell membrane</keyword>
<comment type="caution">
    <text evidence="11">The sequence shown here is derived from an EMBL/GenBank/DDBJ whole genome shotgun (WGS) entry which is preliminary data.</text>
</comment>
<evidence type="ECO:0000313" key="12">
    <source>
        <dbReference type="Proteomes" id="UP000887116"/>
    </source>
</evidence>
<feature type="transmembrane region" description="Helical" evidence="8">
    <location>
        <begin position="556"/>
        <end position="577"/>
    </location>
</feature>
<dbReference type="Pfam" id="PF00002">
    <property type="entry name" value="7tm_2"/>
    <property type="match status" value="1"/>
</dbReference>
<feature type="transmembrane region" description="Helical" evidence="8">
    <location>
        <begin position="410"/>
        <end position="433"/>
    </location>
</feature>
<sequence length="950" mass="106386">MNVTVFLFIPGKATRYCAQDTGWEEPDLFKCTSETFLELADQLAVIERDKLPLSTYFAVKISSELRLATNLTKDLYGSDILIVDRMLYHVLKYETEQGGLNLTHRQDKDFIQNLVEAASKILEPRYTEMWNRIATFTNTGPEHLVLMFEQYGKTLIQNQVDTFTEPFEVASKNMVFGLDTVSASELWSFPPSESSGLNMTLNAETSQFVDLSDPEDGPSVLIPKYNNFPRCKKFSDDTTRAIIPLKNLNIKAVEDTKNAKHKGMQVSRDAAVIAYAIYPTVGQMLPDIYDLSVRQRFGIVLSANTPMITVVAKPANSSWAQKEHHHVRFKFKIHDVQDHSSPQCAFWDYSQGSRGKWSTDGCVTLGANFMSVHGVHPYVNCSCSHLSTFGGLMDITDKEYFMEESTAQDVVSYLGIVISLLMLLAAFLIFCLLRGPQTNSNTIHKNLVACIFLAQLLFLIALKLRRPLVQREFPCKVMAIMLHYMFLCVFSWMFLEAVHLYRMLTEMRDINHGQMRFYYSIGYGAPAIVVGLSVGVRADQYGNYFFCWLSIYESVVWSLVGPICFVVLLNLGVFAMAIRASVQIKDTIMDFGNLRTVLWLGIVLLPLLGATWVLAILSVNESLEVLHYIFSLFSCITGIYIFVGYCIINKKVRQQLIHTWARLRGKKVPYDESLSGTRTTVVSRSALAYQNSSFDVLQRNLGISTSSTTSRSTTKTSSSPYRSDSHLKNTSTSTSHAGSDTRRRSTRKGYLYGRHRHRVVDDPDTGEINRQRTRDSDSESDLSLDHASLDLASSHSSDEDEYNGDTWKKKAAKKPPEVPPKPNITAESNLYGTNLVPSKGFNLSPGSNVAPYTPPYTASWGLPRNILPSTPVELLDEVSSPEQLPVPERCDSLQSSVNNVNNDLNIASPEDSKETNTNVSSALEGKKVVLPQLTTAEVSSESEESNETSV</sequence>
<dbReference type="SMART" id="SM00303">
    <property type="entry name" value="GPS"/>
    <property type="match status" value="1"/>
</dbReference>
<name>A0A8X6FWD4_TRICU</name>
<feature type="domain" description="G-protein coupled receptors family 2 profile 2" evidence="10">
    <location>
        <begin position="408"/>
        <end position="649"/>
    </location>
</feature>
<feature type="region of interest" description="Disordered" evidence="7">
    <location>
        <begin position="900"/>
        <end position="923"/>
    </location>
</feature>
<protein>
    <submittedName>
        <fullName evidence="11">Protocadherin-like wing polarity protein stan</fullName>
    </submittedName>
</protein>
<evidence type="ECO:0000259" key="10">
    <source>
        <dbReference type="PROSITE" id="PS50261"/>
    </source>
</evidence>
<dbReference type="EMBL" id="BMAO01033333">
    <property type="protein sequence ID" value="GFQ88784.1"/>
    <property type="molecule type" value="Genomic_DNA"/>
</dbReference>
<evidence type="ECO:0000256" key="7">
    <source>
        <dbReference type="SAM" id="MobiDB-lite"/>
    </source>
</evidence>
<comment type="subcellular location">
    <subcellularLocation>
        <location evidence="1">Cell membrane</location>
        <topology evidence="1">Multi-pass membrane protein</topology>
    </subcellularLocation>
</comment>
<dbReference type="Gene3D" id="1.20.1070.10">
    <property type="entry name" value="Rhodopsin 7-helix transmembrane proteins"/>
    <property type="match status" value="1"/>
</dbReference>
<dbReference type="InterPro" id="IPR017981">
    <property type="entry name" value="GPCR_2-like_7TM"/>
</dbReference>
<dbReference type="Gene3D" id="2.60.220.50">
    <property type="match status" value="1"/>
</dbReference>
<feature type="compositionally biased region" description="Low complexity" evidence="7">
    <location>
        <begin position="705"/>
        <end position="719"/>
    </location>
</feature>
<dbReference type="FunFam" id="1.20.1070.10:FF:000202">
    <property type="entry name" value="Cadherin EGF LAG seven-pass G-type receptor"/>
    <property type="match status" value="1"/>
</dbReference>
<feature type="compositionally biased region" description="Basic and acidic residues" evidence="7">
    <location>
        <begin position="767"/>
        <end position="788"/>
    </location>
</feature>
<evidence type="ECO:0000313" key="11">
    <source>
        <dbReference type="EMBL" id="GFQ88784.1"/>
    </source>
</evidence>
<feature type="transmembrane region" description="Helical" evidence="8">
    <location>
        <begin position="597"/>
        <end position="619"/>
    </location>
</feature>
<evidence type="ECO:0000256" key="2">
    <source>
        <dbReference type="ARBA" id="ARBA00022475"/>
    </source>
</evidence>
<dbReference type="PROSITE" id="PS50261">
    <property type="entry name" value="G_PROTEIN_RECEP_F2_4"/>
    <property type="match status" value="1"/>
</dbReference>
<dbReference type="InterPro" id="IPR046338">
    <property type="entry name" value="GAIN_dom_sf"/>
</dbReference>
<dbReference type="InterPro" id="IPR000203">
    <property type="entry name" value="GPS"/>
</dbReference>
<gene>
    <name evidence="11" type="primary">stan</name>
    <name evidence="11" type="ORF">TNCT_12412</name>
</gene>
<dbReference type="PANTHER" id="PTHR12011">
    <property type="entry name" value="ADHESION G-PROTEIN COUPLED RECEPTOR"/>
    <property type="match status" value="1"/>
</dbReference>
<dbReference type="GO" id="GO:0005886">
    <property type="term" value="C:plasma membrane"/>
    <property type="evidence" value="ECO:0007669"/>
    <property type="project" value="UniProtKB-SubCell"/>
</dbReference>
<dbReference type="Pfam" id="PF16489">
    <property type="entry name" value="GAIN"/>
    <property type="match status" value="1"/>
</dbReference>
<dbReference type="PANTHER" id="PTHR12011:SF470">
    <property type="entry name" value="ADHESION G PROTEIN-COUPLED RECEPTOR L2-LIKE"/>
    <property type="match status" value="1"/>
</dbReference>
<feature type="transmembrane region" description="Helical" evidence="8">
    <location>
        <begin position="516"/>
        <end position="536"/>
    </location>
</feature>
<dbReference type="InterPro" id="IPR032471">
    <property type="entry name" value="AGRL2-4_GAIN_subdom_A"/>
</dbReference>
<feature type="transmembrane region" description="Helical" evidence="8">
    <location>
        <begin position="625"/>
        <end position="648"/>
    </location>
</feature>
<reference evidence="11" key="1">
    <citation type="submission" date="2020-07" db="EMBL/GenBank/DDBJ databases">
        <title>Multicomponent nature underlies the extraordinary mechanical properties of spider dragline silk.</title>
        <authorList>
            <person name="Kono N."/>
            <person name="Nakamura H."/>
            <person name="Mori M."/>
            <person name="Yoshida Y."/>
            <person name="Ohtoshi R."/>
            <person name="Malay A.D."/>
            <person name="Moran D.A.P."/>
            <person name="Tomita M."/>
            <person name="Numata K."/>
            <person name="Arakawa K."/>
        </authorList>
    </citation>
    <scope>NUCLEOTIDE SEQUENCE</scope>
</reference>
<dbReference type="InterPro" id="IPR057244">
    <property type="entry name" value="GAIN_B"/>
</dbReference>
<evidence type="ECO:0000256" key="8">
    <source>
        <dbReference type="SAM" id="Phobius"/>
    </source>
</evidence>
<feature type="transmembrane region" description="Helical" evidence="8">
    <location>
        <begin position="445"/>
        <end position="465"/>
    </location>
</feature>
<feature type="region of interest" description="Disordered" evidence="7">
    <location>
        <begin position="705"/>
        <end position="829"/>
    </location>
</feature>